<sequence>MCLVKKNKSIFIISAYILSIFSSSNAFAATKVSSEGLLQITTCTVNVQSAILQTNEGKAAKLKIEKEAEKDRQDILAKQNQLKKMDEEFQAQQSILSDSDKLAKQKEFQVKLQEFQKSQMSFEQKTRNKELAATQEIYQKIKNIVKEAREQNKCTMTFDDSAGVLLDAVNLTDITIKVVEKYNTKYKVENIKSDNKKKG</sequence>
<dbReference type="Pfam" id="PF03938">
    <property type="entry name" value="OmpH"/>
    <property type="match status" value="1"/>
</dbReference>
<feature type="chain" id="PRO_5012905300" evidence="4">
    <location>
        <begin position="29"/>
        <end position="199"/>
    </location>
</feature>
<dbReference type="GO" id="GO:0051082">
    <property type="term" value="F:unfolded protein binding"/>
    <property type="evidence" value="ECO:0007669"/>
    <property type="project" value="InterPro"/>
</dbReference>
<evidence type="ECO:0000256" key="1">
    <source>
        <dbReference type="ARBA" id="ARBA00009091"/>
    </source>
</evidence>
<keyword evidence="2 4" id="KW-0732">Signal</keyword>
<comment type="similarity">
    <text evidence="1">Belongs to the Skp family.</text>
</comment>
<gene>
    <name evidence="5" type="ORF">AXG55_13345</name>
</gene>
<keyword evidence="6" id="KW-1185">Reference proteome</keyword>
<protein>
    <submittedName>
        <fullName evidence="5">Uncharacterized protein</fullName>
    </submittedName>
</protein>
<dbReference type="KEGG" id="saqi:AXG55_13345"/>
<keyword evidence="3" id="KW-0175">Coiled coil</keyword>
<dbReference type="RefSeq" id="WP_148698586.1">
    <property type="nucleotide sequence ID" value="NZ_CP017834.1"/>
</dbReference>
<evidence type="ECO:0000313" key="6">
    <source>
        <dbReference type="Proteomes" id="UP000184731"/>
    </source>
</evidence>
<evidence type="ECO:0000256" key="3">
    <source>
        <dbReference type="SAM" id="Coils"/>
    </source>
</evidence>
<dbReference type="AlphaFoldDB" id="A0A1L4D3S2"/>
<dbReference type="InterPro" id="IPR005632">
    <property type="entry name" value="Chaperone_Skp"/>
</dbReference>
<dbReference type="Gene3D" id="3.30.910.20">
    <property type="entry name" value="Skp domain"/>
    <property type="match status" value="1"/>
</dbReference>
<dbReference type="SUPFAM" id="SSF111384">
    <property type="entry name" value="OmpH-like"/>
    <property type="match status" value="1"/>
</dbReference>
<dbReference type="SMART" id="SM00935">
    <property type="entry name" value="OmpH"/>
    <property type="match status" value="1"/>
</dbReference>
<dbReference type="Proteomes" id="UP000184731">
    <property type="component" value="Chromosome"/>
</dbReference>
<dbReference type="STRING" id="1915309.AXG55_13345"/>
<dbReference type="OrthoDB" id="5295850at2"/>
<dbReference type="PANTHER" id="PTHR35089:SF1">
    <property type="entry name" value="CHAPERONE PROTEIN SKP"/>
    <property type="match status" value="1"/>
</dbReference>
<feature type="signal peptide" evidence="4">
    <location>
        <begin position="1"/>
        <end position="28"/>
    </location>
</feature>
<evidence type="ECO:0000313" key="5">
    <source>
        <dbReference type="EMBL" id="APJ04830.1"/>
    </source>
</evidence>
<name>A0A1L4D3S2_9BACT</name>
<accession>A0A1L4D3S2</accession>
<dbReference type="GO" id="GO:0050821">
    <property type="term" value="P:protein stabilization"/>
    <property type="evidence" value="ECO:0007669"/>
    <property type="project" value="TreeGrafter"/>
</dbReference>
<reference evidence="5 6" key="1">
    <citation type="submission" date="2016-10" db="EMBL/GenBank/DDBJ databases">
        <title>Silvanigrella aquatica sp. nov., isolated from a freshwater lake located in the Black Forest, Germany, description of Silvanigrellaceae fam. nov., Silvanigrellales ord. nov., reclassification of the order Bdellovibrionales in the class Oligoflexia, reclassification of the families Bacteriovoracaceae and Halobacteriovoraceae in the new order Bacteriovoracales ord. nov., and reclassification of the family Pseudobacteriovoracaceae in the order Oligoflexiales.</title>
        <authorList>
            <person name="Hahn M.W."/>
            <person name="Schmidt J."/>
            <person name="Koll U."/>
            <person name="Rohde M."/>
            <person name="Verbag S."/>
            <person name="Pitt A."/>
            <person name="Nakai R."/>
            <person name="Naganuma T."/>
            <person name="Lang E."/>
        </authorList>
    </citation>
    <scope>NUCLEOTIDE SEQUENCE [LARGE SCALE GENOMIC DNA]</scope>
    <source>
        <strain evidence="5 6">MWH-Nonnen-W8red</strain>
    </source>
</reference>
<proteinExistence type="inferred from homology"/>
<evidence type="ECO:0000256" key="2">
    <source>
        <dbReference type="ARBA" id="ARBA00022729"/>
    </source>
</evidence>
<feature type="coiled-coil region" evidence="3">
    <location>
        <begin position="52"/>
        <end position="88"/>
    </location>
</feature>
<dbReference type="PANTHER" id="PTHR35089">
    <property type="entry name" value="CHAPERONE PROTEIN SKP"/>
    <property type="match status" value="1"/>
</dbReference>
<dbReference type="EMBL" id="CP017834">
    <property type="protein sequence ID" value="APJ04830.1"/>
    <property type="molecule type" value="Genomic_DNA"/>
</dbReference>
<dbReference type="InterPro" id="IPR024930">
    <property type="entry name" value="Skp_dom_sf"/>
</dbReference>
<evidence type="ECO:0000256" key="4">
    <source>
        <dbReference type="SAM" id="SignalP"/>
    </source>
</evidence>
<organism evidence="5 6">
    <name type="scientific">Silvanigrella aquatica</name>
    <dbReference type="NCBI Taxonomy" id="1915309"/>
    <lineage>
        <taxon>Bacteria</taxon>
        <taxon>Pseudomonadati</taxon>
        <taxon>Bdellovibrionota</taxon>
        <taxon>Oligoflexia</taxon>
        <taxon>Silvanigrellales</taxon>
        <taxon>Silvanigrellaceae</taxon>
        <taxon>Silvanigrella</taxon>
    </lineage>
</organism>
<dbReference type="GO" id="GO:0005829">
    <property type="term" value="C:cytosol"/>
    <property type="evidence" value="ECO:0007669"/>
    <property type="project" value="TreeGrafter"/>
</dbReference>